<dbReference type="OrthoDB" id="166978at2"/>
<keyword evidence="2" id="KW-1185">Reference proteome</keyword>
<sequence>MPGNYKSEGPKDGKPCYWKRIGGDDGAQILDNALTKKAQIVTIEATDKQFKTSSCQTWQLTDESPPPQPGAGGILVGLAGIIGSNPQPPR</sequence>
<proteinExistence type="predicted"/>
<dbReference type="EMBL" id="MVHS01000002">
    <property type="protein sequence ID" value="ORA73762.1"/>
    <property type="molecule type" value="Genomic_DNA"/>
</dbReference>
<dbReference type="Proteomes" id="UP000192801">
    <property type="component" value="Unassembled WGS sequence"/>
</dbReference>
<accession>A0A1X0DNM0</accession>
<organism evidence="1 2">
    <name type="scientific">Mycolicibacterium insubricum</name>
    <dbReference type="NCBI Taxonomy" id="444597"/>
    <lineage>
        <taxon>Bacteria</taxon>
        <taxon>Bacillati</taxon>
        <taxon>Actinomycetota</taxon>
        <taxon>Actinomycetes</taxon>
        <taxon>Mycobacteriales</taxon>
        <taxon>Mycobacteriaceae</taxon>
        <taxon>Mycolicibacterium</taxon>
    </lineage>
</organism>
<comment type="caution">
    <text evidence="1">The sequence shown here is derived from an EMBL/GenBank/DDBJ whole genome shotgun (WGS) entry which is preliminary data.</text>
</comment>
<dbReference type="RefSeq" id="WP_083028933.1">
    <property type="nucleotide sequence ID" value="NZ_MVHS01000002.1"/>
</dbReference>
<gene>
    <name evidence="1" type="ORF">BST26_00870</name>
</gene>
<reference evidence="1 2" key="1">
    <citation type="submission" date="2016-12" db="EMBL/GenBank/DDBJ databases">
        <title>The new phylogeny of genus Mycobacterium.</title>
        <authorList>
            <person name="Tortoli E."/>
            <person name="Trovato A."/>
            <person name="Cirillo D.M."/>
        </authorList>
    </citation>
    <scope>NUCLEOTIDE SEQUENCE [LARGE SCALE GENOMIC DNA]</scope>
    <source>
        <strain evidence="1 2">DSM 45130</strain>
    </source>
</reference>
<protein>
    <submittedName>
        <fullName evidence="1">Uncharacterized protein</fullName>
    </submittedName>
</protein>
<dbReference type="STRING" id="444597.BST26_00870"/>
<evidence type="ECO:0000313" key="1">
    <source>
        <dbReference type="EMBL" id="ORA73762.1"/>
    </source>
</evidence>
<dbReference type="AlphaFoldDB" id="A0A1X0DNM0"/>
<evidence type="ECO:0000313" key="2">
    <source>
        <dbReference type="Proteomes" id="UP000192801"/>
    </source>
</evidence>
<name>A0A1X0DNM0_9MYCO</name>